<organism evidence="2 3">
    <name type="scientific">Neocallimastix californiae</name>
    <dbReference type="NCBI Taxonomy" id="1754190"/>
    <lineage>
        <taxon>Eukaryota</taxon>
        <taxon>Fungi</taxon>
        <taxon>Fungi incertae sedis</taxon>
        <taxon>Chytridiomycota</taxon>
        <taxon>Chytridiomycota incertae sedis</taxon>
        <taxon>Neocallimastigomycetes</taxon>
        <taxon>Neocallimastigales</taxon>
        <taxon>Neocallimastigaceae</taxon>
        <taxon>Neocallimastix</taxon>
    </lineage>
</organism>
<evidence type="ECO:0008006" key="4">
    <source>
        <dbReference type="Google" id="ProtNLM"/>
    </source>
</evidence>
<accession>A0A1Y2ERE0</accession>
<feature type="chain" id="PRO_5012508412" description="Zincin" evidence="1">
    <location>
        <begin position="20"/>
        <end position="588"/>
    </location>
</feature>
<evidence type="ECO:0000313" key="2">
    <source>
        <dbReference type="EMBL" id="ORY74161.1"/>
    </source>
</evidence>
<protein>
    <recommendedName>
        <fullName evidence="4">Zincin</fullName>
    </recommendedName>
</protein>
<proteinExistence type="predicted"/>
<comment type="caution">
    <text evidence="2">The sequence shown here is derived from an EMBL/GenBank/DDBJ whole genome shotgun (WGS) entry which is preliminary data.</text>
</comment>
<dbReference type="OrthoDB" id="73465at2759"/>
<dbReference type="AlphaFoldDB" id="A0A1Y2ERE0"/>
<feature type="signal peptide" evidence="1">
    <location>
        <begin position="1"/>
        <end position="19"/>
    </location>
</feature>
<dbReference type="EMBL" id="MCOG01000030">
    <property type="protein sequence ID" value="ORY74161.1"/>
    <property type="molecule type" value="Genomic_DNA"/>
</dbReference>
<sequence length="588" mass="68857">MRFSSILFFLAIFTNVAKSGIIKCKNKSNSFDQLAFGNEVEFKKRIKYKNFRYNFYCLEDFDNMCYEIKNNLNDALDIISSTFEIYNPINFDAYVKSDKDEFIAYNIDSNFVALRTSNDTNEPPYLYPQALVKQLNLNTEYNFKKRDFTLVFNNFKNNPEIRVGMKDTIRTIIHEIIHGFGFMNLESPDYLNDGNNIFNIGSSDLMDENTNINDVILFPTPLYRMDLELLNKAKTCEELDVFIANNFVGFTPLTVYEKNFVSTRTKQKLFKDIGHLHNDFNCIHDTSDLFDDKKKLDCYENLNPQTQQIISEIPSKYYFEKDTLGFLTNNGTIIPLQTFDKGYSSSSIELDKLEKLYKEEFEKYNNKELIKEICHDSTSEKCIQFNEESKKFKEKIQIEVEALEKDIFSNIETYIGDKINDYFGEDFIMYYSGYDTDLSNEFMLEHFGKINRHGLIGNGIVDILKTMGWTEKGKPKSNDIYYVAEDVEYPEQFGYFWNQKINELCENEEFPTETSTISEYPTEASTISYEYPTEIVDGDDDYLSNSYFDNEVNRETLTFDEEVSALAFDESIFDVEIEKQNNNMTLLQ</sequence>
<dbReference type="Proteomes" id="UP000193920">
    <property type="component" value="Unassembled WGS sequence"/>
</dbReference>
<gene>
    <name evidence="2" type="ORF">LY90DRAFT_502665</name>
</gene>
<name>A0A1Y2ERE0_9FUNG</name>
<keyword evidence="3" id="KW-1185">Reference proteome</keyword>
<evidence type="ECO:0000313" key="3">
    <source>
        <dbReference type="Proteomes" id="UP000193920"/>
    </source>
</evidence>
<keyword evidence="1" id="KW-0732">Signal</keyword>
<reference evidence="2 3" key="1">
    <citation type="submission" date="2016-08" db="EMBL/GenBank/DDBJ databases">
        <title>A Parts List for Fungal Cellulosomes Revealed by Comparative Genomics.</title>
        <authorList>
            <consortium name="DOE Joint Genome Institute"/>
            <person name="Haitjema C.H."/>
            <person name="Gilmore S.P."/>
            <person name="Henske J.K."/>
            <person name="Solomon K.V."/>
            <person name="De Groot R."/>
            <person name="Kuo A."/>
            <person name="Mondo S.J."/>
            <person name="Salamov A.A."/>
            <person name="Labutti K."/>
            <person name="Zhao Z."/>
            <person name="Chiniquy J."/>
            <person name="Barry K."/>
            <person name="Brewer H.M."/>
            <person name="Purvine S.O."/>
            <person name="Wright A.T."/>
            <person name="Boxma B."/>
            <person name="Van Alen T."/>
            <person name="Hackstein J.H."/>
            <person name="Baker S.E."/>
            <person name="Grigoriev I.V."/>
            <person name="O'Malley M.A."/>
        </authorList>
    </citation>
    <scope>NUCLEOTIDE SEQUENCE [LARGE SCALE GENOMIC DNA]</scope>
    <source>
        <strain evidence="2 3">G1</strain>
    </source>
</reference>
<evidence type="ECO:0000256" key="1">
    <source>
        <dbReference type="SAM" id="SignalP"/>
    </source>
</evidence>